<protein>
    <recommendedName>
        <fullName evidence="3">Sulfatase</fullName>
    </recommendedName>
</protein>
<dbReference type="SUPFAM" id="SSF53649">
    <property type="entry name" value="Alkaline phosphatase-like"/>
    <property type="match status" value="1"/>
</dbReference>
<evidence type="ECO:0008006" key="3">
    <source>
        <dbReference type="Google" id="ProtNLM"/>
    </source>
</evidence>
<name>A0A518DKR2_9BACT</name>
<reference evidence="1 2" key="1">
    <citation type="submission" date="2019-02" db="EMBL/GenBank/DDBJ databases">
        <title>Deep-cultivation of Planctomycetes and their phenomic and genomic characterization uncovers novel biology.</title>
        <authorList>
            <person name="Wiegand S."/>
            <person name="Jogler M."/>
            <person name="Boedeker C."/>
            <person name="Pinto D."/>
            <person name="Vollmers J."/>
            <person name="Rivas-Marin E."/>
            <person name="Kohn T."/>
            <person name="Peeters S.H."/>
            <person name="Heuer A."/>
            <person name="Rast P."/>
            <person name="Oberbeckmann S."/>
            <person name="Bunk B."/>
            <person name="Jeske O."/>
            <person name="Meyerdierks A."/>
            <person name="Storesund J.E."/>
            <person name="Kallscheuer N."/>
            <person name="Luecker S."/>
            <person name="Lage O.M."/>
            <person name="Pohl T."/>
            <person name="Merkel B.J."/>
            <person name="Hornburger P."/>
            <person name="Mueller R.-W."/>
            <person name="Bruemmer F."/>
            <person name="Labrenz M."/>
            <person name="Spormann A.M."/>
            <person name="Op den Camp H."/>
            <person name="Overmann J."/>
            <person name="Amann R."/>
            <person name="Jetten M.S.M."/>
            <person name="Mascher T."/>
            <person name="Medema M.H."/>
            <person name="Devos D.P."/>
            <person name="Kaster A.-K."/>
            <person name="Ovreas L."/>
            <person name="Rohde M."/>
            <person name="Galperin M.Y."/>
            <person name="Jogler C."/>
        </authorList>
    </citation>
    <scope>NUCLEOTIDE SEQUENCE [LARGE SCALE GENOMIC DNA]</scope>
    <source>
        <strain evidence="1 2">Pla85_3_4</strain>
    </source>
</reference>
<evidence type="ECO:0000313" key="1">
    <source>
        <dbReference type="EMBL" id="QDU92416.1"/>
    </source>
</evidence>
<proteinExistence type="predicted"/>
<dbReference type="EMBL" id="CP036433">
    <property type="protein sequence ID" value="QDU92416.1"/>
    <property type="molecule type" value="Genomic_DNA"/>
</dbReference>
<dbReference type="OrthoDB" id="127333at2"/>
<accession>A0A518DKR2</accession>
<dbReference type="Pfam" id="PF07394">
    <property type="entry name" value="DUF1501"/>
    <property type="match status" value="1"/>
</dbReference>
<dbReference type="Gene3D" id="3.40.720.10">
    <property type="entry name" value="Alkaline Phosphatase, subunit A"/>
    <property type="match status" value="1"/>
</dbReference>
<dbReference type="PANTHER" id="PTHR43737:SF1">
    <property type="entry name" value="DUF1501 DOMAIN-CONTAINING PROTEIN"/>
    <property type="match status" value="1"/>
</dbReference>
<gene>
    <name evidence="1" type="ORF">Pla8534_01640</name>
</gene>
<dbReference type="AlphaFoldDB" id="A0A518DKR2"/>
<keyword evidence="2" id="KW-1185">Reference proteome</keyword>
<dbReference type="InterPro" id="IPR017850">
    <property type="entry name" value="Alkaline_phosphatase_core_sf"/>
</dbReference>
<organism evidence="1 2">
    <name type="scientific">Lignipirellula cremea</name>
    <dbReference type="NCBI Taxonomy" id="2528010"/>
    <lineage>
        <taxon>Bacteria</taxon>
        <taxon>Pseudomonadati</taxon>
        <taxon>Planctomycetota</taxon>
        <taxon>Planctomycetia</taxon>
        <taxon>Pirellulales</taxon>
        <taxon>Pirellulaceae</taxon>
        <taxon>Lignipirellula</taxon>
    </lineage>
</organism>
<dbReference type="PANTHER" id="PTHR43737">
    <property type="entry name" value="BLL7424 PROTEIN"/>
    <property type="match status" value="1"/>
</dbReference>
<dbReference type="Proteomes" id="UP000317648">
    <property type="component" value="Chromosome"/>
</dbReference>
<dbReference type="InterPro" id="IPR010869">
    <property type="entry name" value="DUF1501"/>
</dbReference>
<sequence length="380" mass="42997">MDPYWARLQQHGESGLRVSQWLPNLARHADSLCVLRAMHTDTPIDSKGTLLLHCGHWVLPLPSLGSWVLYGLGCENENMPSYIALNMSSSFGGIRNCGSAFLPSTYQGVGIGQARQAVEPSDGSNLTNDSISPNEQQRQIQLVERLNQRFLEQTASPEIEGMIQSHETTFRMQMDFSQQMDFTSEPQRVLDVYGAENREQRKVRWGRQTSVDVFARQCLLARPFAEAGVRFIELNMEYWDTHTTHRRDTQNLCWAVDQPIASLFDDLKQCGLWDDTLVVWGGEFGRTTSEEENQDGTDHNPRGYTMFLAGGGVQGCFAYGRRALDVQGTFAVEGKVHVHDLHATIVHLLGLDHERLTYRYSGRDFRLTDVFGRVVNEIIV</sequence>
<evidence type="ECO:0000313" key="2">
    <source>
        <dbReference type="Proteomes" id="UP000317648"/>
    </source>
</evidence>
<dbReference type="KEGG" id="lcre:Pla8534_01640"/>